<dbReference type="PANTHER" id="PTHR30055">
    <property type="entry name" value="HTH-TYPE TRANSCRIPTIONAL REGULATOR RUTR"/>
    <property type="match status" value="1"/>
</dbReference>
<dbReference type="PRINTS" id="PR00455">
    <property type="entry name" value="HTHTETR"/>
</dbReference>
<gene>
    <name evidence="4" type="ORF">FGL95_14005</name>
</gene>
<comment type="caution">
    <text evidence="4">The sequence shown here is derived from an EMBL/GenBank/DDBJ whole genome shotgun (WGS) entry which is preliminary data.</text>
</comment>
<dbReference type="Proteomes" id="UP000535543">
    <property type="component" value="Unassembled WGS sequence"/>
</dbReference>
<reference evidence="4 5" key="1">
    <citation type="submission" date="2019-05" db="EMBL/GenBank/DDBJ databases">
        <authorList>
            <person name="Lee S.D."/>
        </authorList>
    </citation>
    <scope>NUCLEOTIDE SEQUENCE [LARGE SCALE GENOMIC DNA]</scope>
    <source>
        <strain evidence="4 5">YC2-7</strain>
    </source>
</reference>
<proteinExistence type="predicted"/>
<evidence type="ECO:0000313" key="4">
    <source>
        <dbReference type="EMBL" id="NMN96148.1"/>
    </source>
</evidence>
<keyword evidence="5" id="KW-1185">Reference proteome</keyword>
<dbReference type="InterPro" id="IPR036271">
    <property type="entry name" value="Tet_transcr_reg_TetR-rel_C_sf"/>
</dbReference>
<dbReference type="AlphaFoldDB" id="A0A848KET3"/>
<evidence type="ECO:0000259" key="3">
    <source>
        <dbReference type="PROSITE" id="PS50977"/>
    </source>
</evidence>
<reference evidence="4 5" key="2">
    <citation type="submission" date="2020-06" db="EMBL/GenBank/DDBJ databases">
        <title>Antribacter stalactiti gen. nov., sp. nov., a new member of the family Nacardiaceae isolated from a cave.</title>
        <authorList>
            <person name="Kim I.S."/>
        </authorList>
    </citation>
    <scope>NUCLEOTIDE SEQUENCE [LARGE SCALE GENOMIC DNA]</scope>
    <source>
        <strain evidence="4 5">YC2-7</strain>
    </source>
</reference>
<dbReference type="RefSeq" id="WP_169587751.1">
    <property type="nucleotide sequence ID" value="NZ_VCQU01000004.1"/>
</dbReference>
<dbReference type="Gene3D" id="1.10.357.10">
    <property type="entry name" value="Tetracycline Repressor, domain 2"/>
    <property type="match status" value="1"/>
</dbReference>
<protein>
    <submittedName>
        <fullName evidence="4">TetR/AcrR family transcriptional regulator</fullName>
    </submittedName>
</protein>
<keyword evidence="1 2" id="KW-0238">DNA-binding</keyword>
<dbReference type="PROSITE" id="PS50977">
    <property type="entry name" value="HTH_TETR_2"/>
    <property type="match status" value="1"/>
</dbReference>
<accession>A0A848KET3</accession>
<feature type="domain" description="HTH tetR-type" evidence="3">
    <location>
        <begin position="14"/>
        <end position="73"/>
    </location>
</feature>
<sequence>MTGPKPQRSPARSVDAREGIIDAAIRLIDATGPNPSMDDIAREAGATKPRLYRQFADKADLYAAIAQRSTDEVYNAIVPKFNFFLNTPIEALNHAVTAYADAVTAHPNVFRFLLQGQHRSSDGLPLSLEMERDLARRLEDVARNIFETISLDSSDLAFVARAAVGAIVSITDLWLESAKTEDVPGLGAFVEQGSALLWGLFDTYLRRLGVEVDGNEPLFMSMAKITGAAEGS</sequence>
<dbReference type="GO" id="GO:0000976">
    <property type="term" value="F:transcription cis-regulatory region binding"/>
    <property type="evidence" value="ECO:0007669"/>
    <property type="project" value="TreeGrafter"/>
</dbReference>
<evidence type="ECO:0000256" key="1">
    <source>
        <dbReference type="ARBA" id="ARBA00023125"/>
    </source>
</evidence>
<dbReference type="EMBL" id="VCQU01000004">
    <property type="protein sequence ID" value="NMN96148.1"/>
    <property type="molecule type" value="Genomic_DNA"/>
</dbReference>
<dbReference type="SUPFAM" id="SSF48498">
    <property type="entry name" value="Tetracyclin repressor-like, C-terminal domain"/>
    <property type="match status" value="1"/>
</dbReference>
<evidence type="ECO:0000313" key="5">
    <source>
        <dbReference type="Proteomes" id="UP000535543"/>
    </source>
</evidence>
<dbReference type="GO" id="GO:0003700">
    <property type="term" value="F:DNA-binding transcription factor activity"/>
    <property type="evidence" value="ECO:0007669"/>
    <property type="project" value="TreeGrafter"/>
</dbReference>
<evidence type="ECO:0000256" key="2">
    <source>
        <dbReference type="PROSITE-ProRule" id="PRU00335"/>
    </source>
</evidence>
<dbReference type="InterPro" id="IPR050109">
    <property type="entry name" value="HTH-type_TetR-like_transc_reg"/>
</dbReference>
<organism evidence="4 5">
    <name type="scientific">Antrihabitans stalactiti</name>
    <dbReference type="NCBI Taxonomy" id="2584121"/>
    <lineage>
        <taxon>Bacteria</taxon>
        <taxon>Bacillati</taxon>
        <taxon>Actinomycetota</taxon>
        <taxon>Actinomycetes</taxon>
        <taxon>Mycobacteriales</taxon>
        <taxon>Nocardiaceae</taxon>
        <taxon>Antrihabitans</taxon>
    </lineage>
</organism>
<dbReference type="PANTHER" id="PTHR30055:SF160">
    <property type="entry name" value="TRANSCRIPTIONAL REGULATORY PROTEIN (PROBABLY ASNC-FAMILY)-RELATED"/>
    <property type="match status" value="1"/>
</dbReference>
<feature type="DNA-binding region" description="H-T-H motif" evidence="2">
    <location>
        <begin position="36"/>
        <end position="55"/>
    </location>
</feature>
<dbReference type="InterPro" id="IPR009057">
    <property type="entry name" value="Homeodomain-like_sf"/>
</dbReference>
<dbReference type="InterPro" id="IPR001647">
    <property type="entry name" value="HTH_TetR"/>
</dbReference>
<dbReference type="SUPFAM" id="SSF46689">
    <property type="entry name" value="Homeodomain-like"/>
    <property type="match status" value="1"/>
</dbReference>
<dbReference type="Pfam" id="PF00440">
    <property type="entry name" value="TetR_N"/>
    <property type="match status" value="1"/>
</dbReference>
<name>A0A848KET3_9NOCA</name>